<dbReference type="InterPro" id="IPR006311">
    <property type="entry name" value="TAT_signal"/>
</dbReference>
<dbReference type="RefSeq" id="WP_014173923.1">
    <property type="nucleotide sequence ID" value="NC_016582.1"/>
</dbReference>
<dbReference type="STRING" id="749414.SBI_01323"/>
<organism evidence="2 3">
    <name type="scientific">Streptomyces bingchenggensis (strain BCW-1)</name>
    <dbReference type="NCBI Taxonomy" id="749414"/>
    <lineage>
        <taxon>Bacteria</taxon>
        <taxon>Bacillati</taxon>
        <taxon>Actinomycetota</taxon>
        <taxon>Actinomycetes</taxon>
        <taxon>Kitasatosporales</taxon>
        <taxon>Streptomycetaceae</taxon>
        <taxon>Streptomyces</taxon>
    </lineage>
</organism>
<dbReference type="PANTHER" id="PTHR43649:SF12">
    <property type="entry name" value="DIACETYLCHITOBIOSE BINDING PROTEIN DASA"/>
    <property type="match status" value="1"/>
</dbReference>
<gene>
    <name evidence="2" type="ordered locus">SBI_01323</name>
</gene>
<keyword evidence="1" id="KW-0732">Signal</keyword>
<dbReference type="InterPro" id="IPR050490">
    <property type="entry name" value="Bact_solute-bd_prot1"/>
</dbReference>
<feature type="chain" id="PRO_5003094202" evidence="1">
    <location>
        <begin position="33"/>
        <end position="448"/>
    </location>
</feature>
<dbReference type="InterPro" id="IPR006059">
    <property type="entry name" value="SBP"/>
</dbReference>
<dbReference type="KEGG" id="sbh:SBI_01323"/>
<dbReference type="PATRIC" id="fig|749414.3.peg.1357"/>
<evidence type="ECO:0000313" key="3">
    <source>
        <dbReference type="Proteomes" id="UP000000377"/>
    </source>
</evidence>
<reference evidence="2 3" key="1">
    <citation type="journal article" date="2010" name="J. Bacteriol.">
        <title>Genome sequence of the milbemycin-producing bacterium Streptomyces bingchenggensis.</title>
        <authorList>
            <person name="Wang X.J."/>
            <person name="Yan Y.J."/>
            <person name="Zhang B."/>
            <person name="An J."/>
            <person name="Wang J.J."/>
            <person name="Tian J."/>
            <person name="Jiang L."/>
            <person name="Chen Y.H."/>
            <person name="Huang S.X."/>
            <person name="Yin M."/>
            <person name="Zhang J."/>
            <person name="Gao A.L."/>
            <person name="Liu C.X."/>
            <person name="Zhu Z.X."/>
            <person name="Xiang W.S."/>
        </authorList>
    </citation>
    <scope>NUCLEOTIDE SEQUENCE [LARGE SCALE GENOMIC DNA]</scope>
    <source>
        <strain evidence="2 3">BCW-1</strain>
    </source>
</reference>
<dbReference type="Proteomes" id="UP000000377">
    <property type="component" value="Chromosome"/>
</dbReference>
<dbReference type="PROSITE" id="PS51318">
    <property type="entry name" value="TAT"/>
    <property type="match status" value="1"/>
</dbReference>
<proteinExistence type="predicted"/>
<keyword evidence="3" id="KW-1185">Reference proteome</keyword>
<dbReference type="HOGENOM" id="CLU_031285_10_5_11"/>
<dbReference type="Gene3D" id="3.40.190.10">
    <property type="entry name" value="Periplasmic binding protein-like II"/>
    <property type="match status" value="1"/>
</dbReference>
<dbReference type="AlphaFoldDB" id="D7CBU9"/>
<dbReference type="Pfam" id="PF01547">
    <property type="entry name" value="SBP_bac_1"/>
    <property type="match status" value="1"/>
</dbReference>
<dbReference type="eggNOG" id="COG1653">
    <property type="taxonomic scope" value="Bacteria"/>
</dbReference>
<sequence>MSLPDTAPLGRRRFLTVSAGAALAATALPGCAASVEDSGSGGGSETLTIMSVENEMDKKTIKAAEAALGCKVKFVLYDTTKLNAMLASKTPPDVVRGLGATDTPYFAARGVMTDLDQYFAKSKALKVSDLDPVNDVWRFDGKKQGAGPRYGMAKDYSQDSMFWYRTDLLEEAKLDLPSETEPLSQDEWLDMGKRLVKRRLGKVKVYGMNASGLSTFCTIMGMTASAGGSLFSQDLTSVDFSSPEALKALNWYLEYARADIGPSVSNPNPDGWDWPTYQAGRMAMAGDGYWFGGSIGGDAKLAKVSRFAPAPQLGSHRISPCFGATGYWIPKEAKKKDLAWKFFEWYFGGKPAQDRAASGWGIPTLKSLHSQMPQSQPFQKQAYKVQQQELKHFSVLTFSPYAQLTALDASINKILPGAVKSKTAAGKVADQLNADMNKQLANGKKVLG</sequence>
<protein>
    <submittedName>
        <fullName evidence="2">Extracellular solute-binding protein family 1</fullName>
    </submittedName>
</protein>
<evidence type="ECO:0000256" key="1">
    <source>
        <dbReference type="SAM" id="SignalP"/>
    </source>
</evidence>
<name>D7CBU9_STRBB</name>
<dbReference type="EMBL" id="CP002047">
    <property type="protein sequence ID" value="ADI04444.1"/>
    <property type="molecule type" value="Genomic_DNA"/>
</dbReference>
<evidence type="ECO:0000313" key="2">
    <source>
        <dbReference type="EMBL" id="ADI04444.1"/>
    </source>
</evidence>
<feature type="signal peptide" evidence="1">
    <location>
        <begin position="1"/>
        <end position="32"/>
    </location>
</feature>
<dbReference type="PANTHER" id="PTHR43649">
    <property type="entry name" value="ARABINOSE-BINDING PROTEIN-RELATED"/>
    <property type="match status" value="1"/>
</dbReference>
<accession>D7CBU9</accession>
<dbReference type="SUPFAM" id="SSF53850">
    <property type="entry name" value="Periplasmic binding protein-like II"/>
    <property type="match status" value="1"/>
</dbReference>